<gene>
    <name evidence="7" type="ORF">E2650_05470</name>
</gene>
<accession>A0AAW6QV21</accession>
<dbReference type="Pfam" id="PF00091">
    <property type="entry name" value="Tubulin"/>
    <property type="match status" value="1"/>
</dbReference>
<keyword evidence="4" id="KW-0175">Coiled coil</keyword>
<comment type="similarity">
    <text evidence="1">Belongs to the FtsZ family.</text>
</comment>
<dbReference type="Proteomes" id="UP001152518">
    <property type="component" value="Unassembled WGS sequence"/>
</dbReference>
<dbReference type="PRINTS" id="PR00423">
    <property type="entry name" value="CELLDVISFTSZ"/>
</dbReference>
<dbReference type="RefSeq" id="WP_279254801.1">
    <property type="nucleotide sequence ID" value="NZ_SUNE01000003.1"/>
</dbReference>
<dbReference type="InterPro" id="IPR000158">
    <property type="entry name" value="Cell_div_FtsZ"/>
</dbReference>
<dbReference type="InterPro" id="IPR045061">
    <property type="entry name" value="FtsZ/CetZ"/>
</dbReference>
<keyword evidence="3" id="KW-0342">GTP-binding</keyword>
<dbReference type="CDD" id="cd02201">
    <property type="entry name" value="FtsZ_type1"/>
    <property type="match status" value="1"/>
</dbReference>
<evidence type="ECO:0000259" key="6">
    <source>
        <dbReference type="SMART" id="SM00865"/>
    </source>
</evidence>
<dbReference type="GO" id="GO:0032153">
    <property type="term" value="C:cell division site"/>
    <property type="evidence" value="ECO:0007669"/>
    <property type="project" value="TreeGrafter"/>
</dbReference>
<dbReference type="PROSITE" id="PS51257">
    <property type="entry name" value="PROKAR_LIPOPROTEIN"/>
    <property type="match status" value="1"/>
</dbReference>
<feature type="domain" description="Tubulin/FtsZ 2-layer sandwich" evidence="6">
    <location>
        <begin position="196"/>
        <end position="314"/>
    </location>
</feature>
<dbReference type="InterPro" id="IPR018316">
    <property type="entry name" value="Tubulin/FtsZ_2-layer-sand-dom"/>
</dbReference>
<dbReference type="GO" id="GO:0005525">
    <property type="term" value="F:GTP binding"/>
    <property type="evidence" value="ECO:0007669"/>
    <property type="project" value="UniProtKB-KW"/>
</dbReference>
<dbReference type="GO" id="GO:0005737">
    <property type="term" value="C:cytoplasm"/>
    <property type="evidence" value="ECO:0007669"/>
    <property type="project" value="TreeGrafter"/>
</dbReference>
<dbReference type="InterPro" id="IPR024757">
    <property type="entry name" value="FtsZ_C"/>
</dbReference>
<protein>
    <recommendedName>
        <fullName evidence="8">Cell division protein FtsZ</fullName>
    </recommendedName>
</protein>
<dbReference type="GO" id="GO:0051301">
    <property type="term" value="P:cell division"/>
    <property type="evidence" value="ECO:0007669"/>
    <property type="project" value="TreeGrafter"/>
</dbReference>
<dbReference type="SUPFAM" id="SSF55307">
    <property type="entry name" value="Tubulin C-terminal domain-like"/>
    <property type="match status" value="1"/>
</dbReference>
<keyword evidence="2" id="KW-0547">Nucleotide-binding</keyword>
<dbReference type="GO" id="GO:0003924">
    <property type="term" value="F:GTPase activity"/>
    <property type="evidence" value="ECO:0007669"/>
    <property type="project" value="InterPro"/>
</dbReference>
<evidence type="ECO:0008006" key="8">
    <source>
        <dbReference type="Google" id="ProtNLM"/>
    </source>
</evidence>
<evidence type="ECO:0000256" key="2">
    <source>
        <dbReference type="ARBA" id="ARBA00022741"/>
    </source>
</evidence>
<dbReference type="Pfam" id="PF12327">
    <property type="entry name" value="FtsZ_C"/>
    <property type="match status" value="1"/>
</dbReference>
<dbReference type="InterPro" id="IPR036525">
    <property type="entry name" value="Tubulin/FtsZ_GTPase_sf"/>
</dbReference>
<evidence type="ECO:0000256" key="1">
    <source>
        <dbReference type="ARBA" id="ARBA00009690"/>
    </source>
</evidence>
<evidence type="ECO:0000259" key="5">
    <source>
        <dbReference type="SMART" id="SM00864"/>
    </source>
</evidence>
<dbReference type="InterPro" id="IPR003008">
    <property type="entry name" value="Tubulin_FtsZ_GTPase"/>
</dbReference>
<dbReference type="PANTHER" id="PTHR30314">
    <property type="entry name" value="CELL DIVISION PROTEIN FTSZ-RELATED"/>
    <property type="match status" value="1"/>
</dbReference>
<dbReference type="PANTHER" id="PTHR30314:SF3">
    <property type="entry name" value="MITOCHONDRIAL DIVISION PROTEIN FSZA"/>
    <property type="match status" value="1"/>
</dbReference>
<dbReference type="AlphaFoldDB" id="A0AAW6QV21"/>
<evidence type="ECO:0000256" key="4">
    <source>
        <dbReference type="SAM" id="Coils"/>
    </source>
</evidence>
<comment type="caution">
    <text evidence="7">The sequence shown here is derived from an EMBL/GenBank/DDBJ whole genome shotgun (WGS) entry which is preliminary data.</text>
</comment>
<dbReference type="SMART" id="SM00865">
    <property type="entry name" value="Tubulin_C"/>
    <property type="match status" value="1"/>
</dbReference>
<evidence type="ECO:0000256" key="3">
    <source>
        <dbReference type="ARBA" id="ARBA00023134"/>
    </source>
</evidence>
<proteinExistence type="inferred from homology"/>
<dbReference type="SUPFAM" id="SSF52490">
    <property type="entry name" value="Tubulin nucleotide-binding domain-like"/>
    <property type="match status" value="1"/>
</dbReference>
<feature type="domain" description="Tubulin/FtsZ GTPase" evidence="5">
    <location>
        <begin position="13"/>
        <end position="194"/>
    </location>
</feature>
<evidence type="ECO:0000313" key="7">
    <source>
        <dbReference type="EMBL" id="MDG5899360.1"/>
    </source>
</evidence>
<sequence>MFEKVDSITEKISAMVIGVGSVGCRIVSNMGGKVIPPEVSKLYIHSSQELLTSYSSEGCESILLNEHVHFLESEIKEKISNRDVIFLVAGLGGETGSLVPQHVAKIAKELGILCVGLFSFPFAFEGRSKKLRSQQAYLSLSKYTDALVCIENDRFLESNLKNNSLNDIKDLFYDSNSHFSALIKGLVNLVAHPGLINVDFDDVKIIFTNMGLSTVGYSLQRGEERAELAVMKLLESPALHHYELSSAKGILINITASMDMSIEEFETVGTIVKQFVAENATVVVGAVIDPDMADTMGVTAIITGLPELPIDKDIQNNNFDFVKLSKSITFEPHQASAGLSILSYFNEFLHQKYSGIEAKVSIEQTGNKVCLIVETSSGDVEKIEKSLYEFGLVVVGDKVPSEVLTSNFDVERLQMKLDMAAMELKHNERLLTLYQSESNNYKNRIISLEEQMYELQRVICRSLTQSQEHLSLQLSNHYDLPQSLIQLLESNLKENISDVARQRIEDEVRKFVTDKNKEMSLRELAVNALYGVAGNSLYSLVISILSNLPK</sequence>
<name>A0AAW6QV21_9GAMM</name>
<dbReference type="SMART" id="SM00864">
    <property type="entry name" value="Tubulin"/>
    <property type="match status" value="1"/>
</dbReference>
<reference evidence="7" key="1">
    <citation type="journal article" date="2019" name="Int J Environ Res Public Health">
        <title>Characterization of Chromosome-Mediated BlaOXA-894 in Shewanella xiamenensis Isolated from Pig Wastewater.</title>
        <authorList>
            <person name="Zou H."/>
            <person name="Zhou Z."/>
            <person name="Xia H."/>
            <person name="Zhao Q."/>
            <person name="Li X."/>
        </authorList>
    </citation>
    <scope>NUCLEOTIDE SEQUENCE</scope>
    <source>
        <strain evidence="7">2015oxa</strain>
    </source>
</reference>
<reference evidence="7" key="2">
    <citation type="submission" date="2019-04" db="EMBL/GenBank/DDBJ databases">
        <authorList>
            <person name="Zou H."/>
        </authorList>
    </citation>
    <scope>NUCLEOTIDE SEQUENCE</scope>
    <source>
        <strain evidence="7">2015oxa</strain>
    </source>
</reference>
<organism evidence="7">
    <name type="scientific">Shewanella xiamenensis</name>
    <dbReference type="NCBI Taxonomy" id="332186"/>
    <lineage>
        <taxon>Bacteria</taxon>
        <taxon>Pseudomonadati</taxon>
        <taxon>Pseudomonadota</taxon>
        <taxon>Gammaproteobacteria</taxon>
        <taxon>Alteromonadales</taxon>
        <taxon>Shewanellaceae</taxon>
        <taxon>Shewanella</taxon>
    </lineage>
</organism>
<dbReference type="Gene3D" id="3.40.50.1440">
    <property type="entry name" value="Tubulin/FtsZ, GTPase domain"/>
    <property type="match status" value="1"/>
</dbReference>
<dbReference type="EMBL" id="SUNE01000003">
    <property type="protein sequence ID" value="MDG5899360.1"/>
    <property type="molecule type" value="Genomic_DNA"/>
</dbReference>
<feature type="coiled-coil region" evidence="4">
    <location>
        <begin position="431"/>
        <end position="458"/>
    </location>
</feature>
<dbReference type="InterPro" id="IPR008280">
    <property type="entry name" value="Tub_FtsZ_C"/>
</dbReference>